<reference evidence="3" key="1">
    <citation type="submission" date="2023-07" db="EMBL/GenBank/DDBJ databases">
        <title>Whole genome shotgun sequence of Streptomyces nojiriensis NBRC 13794.</title>
        <authorList>
            <person name="Komaki H."/>
            <person name="Tamura T."/>
        </authorList>
    </citation>
    <scope>NUCLEOTIDE SEQUENCE [LARGE SCALE GENOMIC DNA]</scope>
    <source>
        <strain evidence="3">NBRC 13794</strain>
    </source>
</reference>
<name>A0ABQ3SLW0_9ACTN</name>
<protein>
    <submittedName>
        <fullName evidence="2">Uncharacterized protein</fullName>
    </submittedName>
</protein>
<keyword evidence="3" id="KW-1185">Reference proteome</keyword>
<organism evidence="2 3">
    <name type="scientific">Streptomyces nojiriensis</name>
    <dbReference type="NCBI Taxonomy" id="66374"/>
    <lineage>
        <taxon>Bacteria</taxon>
        <taxon>Bacillati</taxon>
        <taxon>Actinomycetota</taxon>
        <taxon>Actinomycetes</taxon>
        <taxon>Kitasatosporales</taxon>
        <taxon>Streptomycetaceae</taxon>
        <taxon>Streptomyces</taxon>
    </lineage>
</organism>
<sequence length="167" mass="18184">MGLAKTLLTEDCTLSVGCRVSITQGAGSMTVKWSVAHMSVNGGRRPSKGDETVDFICPRCRRTMSAVVESRAKARAKYEVYRWLGWLLLLSLLVTFPLLIHYGGQTVEEGDTAAVNTVGELVLAVAVGIILGPAFLMTAGQYSGVKKLRFVRPDGGRTVWVRGHRLF</sequence>
<accession>A0ABQ3SLW0</accession>
<gene>
    <name evidence="2" type="ORF">Snoj_30320</name>
</gene>
<feature type="transmembrane region" description="Helical" evidence="1">
    <location>
        <begin position="80"/>
        <end position="101"/>
    </location>
</feature>
<keyword evidence="1" id="KW-0812">Transmembrane</keyword>
<evidence type="ECO:0000313" key="2">
    <source>
        <dbReference type="EMBL" id="GHI69114.1"/>
    </source>
</evidence>
<keyword evidence="1" id="KW-1133">Transmembrane helix</keyword>
<comment type="caution">
    <text evidence="2">The sequence shown here is derived from an EMBL/GenBank/DDBJ whole genome shotgun (WGS) entry which is preliminary data.</text>
</comment>
<feature type="transmembrane region" description="Helical" evidence="1">
    <location>
        <begin position="121"/>
        <end position="142"/>
    </location>
</feature>
<dbReference type="EMBL" id="BNEC01000005">
    <property type="protein sequence ID" value="GHI69114.1"/>
    <property type="molecule type" value="Genomic_DNA"/>
</dbReference>
<keyword evidence="1" id="KW-0472">Membrane</keyword>
<dbReference type="Proteomes" id="UP000613974">
    <property type="component" value="Unassembled WGS sequence"/>
</dbReference>
<evidence type="ECO:0000313" key="3">
    <source>
        <dbReference type="Proteomes" id="UP000613974"/>
    </source>
</evidence>
<evidence type="ECO:0000256" key="1">
    <source>
        <dbReference type="SAM" id="Phobius"/>
    </source>
</evidence>
<proteinExistence type="predicted"/>